<evidence type="ECO:0000256" key="6">
    <source>
        <dbReference type="ARBA" id="ARBA00022729"/>
    </source>
</evidence>
<keyword evidence="5 10" id="KW-0964">Secreted</keyword>
<comment type="function">
    <text evidence="9 10">Pectinolytic enzyme consist of four classes of enzymes: pectin lyase, polygalacturonase, pectin methylesterase and rhamnogalacturonase. Among pectinolytic enzymes, pectin lyase is the most important in depolymerization of pectin, since it cleaves internal glycosidic bonds of highly methylated pectins. Favors pectate, the anion, over pectin, the methyl ester.</text>
</comment>
<dbReference type="GO" id="GO:0005576">
    <property type="term" value="C:extracellular region"/>
    <property type="evidence" value="ECO:0007669"/>
    <property type="project" value="UniProtKB-SubCell"/>
</dbReference>
<evidence type="ECO:0000256" key="5">
    <source>
        <dbReference type="ARBA" id="ARBA00022525"/>
    </source>
</evidence>
<dbReference type="InterPro" id="IPR004898">
    <property type="entry name" value="Pectate_lyase_PlyH/PlyE-like"/>
</dbReference>
<dbReference type="PANTHER" id="PTHR33407:SF9">
    <property type="entry name" value="PECTATE LYASE F-RELATED"/>
    <property type="match status" value="1"/>
</dbReference>
<evidence type="ECO:0000256" key="3">
    <source>
        <dbReference type="ARBA" id="ARBA00004613"/>
    </source>
</evidence>
<evidence type="ECO:0000256" key="1">
    <source>
        <dbReference type="ARBA" id="ARBA00000695"/>
    </source>
</evidence>
<dbReference type="GO" id="GO:0045490">
    <property type="term" value="P:pectin catabolic process"/>
    <property type="evidence" value="ECO:0007669"/>
    <property type="project" value="TreeGrafter"/>
</dbReference>
<dbReference type="OrthoDB" id="441042at2759"/>
<keyword evidence="8 10" id="KW-0456">Lyase</keyword>
<evidence type="ECO:0000256" key="7">
    <source>
        <dbReference type="ARBA" id="ARBA00022837"/>
    </source>
</evidence>
<evidence type="ECO:0000256" key="4">
    <source>
        <dbReference type="ARBA" id="ARBA00006463"/>
    </source>
</evidence>
<dbReference type="Gene3D" id="2.160.20.10">
    <property type="entry name" value="Single-stranded right-handed beta-helix, Pectin lyase-like"/>
    <property type="match status" value="1"/>
</dbReference>
<evidence type="ECO:0000256" key="10">
    <source>
        <dbReference type="RuleBase" id="RU367009"/>
    </source>
</evidence>
<proteinExistence type="inferred from homology"/>
<dbReference type="InterPro" id="IPR011050">
    <property type="entry name" value="Pectin_lyase_fold/virulence"/>
</dbReference>
<keyword evidence="12" id="KW-1185">Reference proteome</keyword>
<sequence>MKASIVASILAVATSVSATPTSNNPDSFHAIAKRAAFPIPASKGSVTYSKVQTVSGTFDGGMKTYGRGKSCTGQAEGGDADAVFLLENGATLKNAIIGKDQAEGVHCKGSCTIENVWWAAVCEDALSLKGDGNALVKGGGATGASDKVIQHNGKGTVTIDGFTVDTFGKLYRSCGNCKNSVERHVVIKNVKATSGKLLVGINSNFGDTATITGTCATSVSTVCEEFKGTTPGNEPSSVSKGPSTACKYTASEIKAC</sequence>
<dbReference type="AlphaFoldDB" id="A0A2V1E5V3"/>
<dbReference type="Proteomes" id="UP000244855">
    <property type="component" value="Unassembled WGS sequence"/>
</dbReference>
<gene>
    <name evidence="11" type="ORF">DM02DRAFT_583528</name>
</gene>
<reference evidence="11 12" key="1">
    <citation type="journal article" date="2018" name="Sci. Rep.">
        <title>Comparative genomics provides insights into the lifestyle and reveals functional heterogeneity of dark septate endophytic fungi.</title>
        <authorList>
            <person name="Knapp D.G."/>
            <person name="Nemeth J.B."/>
            <person name="Barry K."/>
            <person name="Hainaut M."/>
            <person name="Henrissat B."/>
            <person name="Johnson J."/>
            <person name="Kuo A."/>
            <person name="Lim J.H.P."/>
            <person name="Lipzen A."/>
            <person name="Nolan M."/>
            <person name="Ohm R.A."/>
            <person name="Tamas L."/>
            <person name="Grigoriev I.V."/>
            <person name="Spatafora J.W."/>
            <person name="Nagy L.G."/>
            <person name="Kovacs G.M."/>
        </authorList>
    </citation>
    <scope>NUCLEOTIDE SEQUENCE [LARGE SCALE GENOMIC DNA]</scope>
    <source>
        <strain evidence="11 12">DSE2036</strain>
    </source>
</reference>
<dbReference type="EC" id="4.2.2.2" evidence="10"/>
<comment type="similarity">
    <text evidence="4 10">Belongs to the polysaccharide lyase 3 family.</text>
</comment>
<dbReference type="GO" id="GO:0030570">
    <property type="term" value="F:pectate lyase activity"/>
    <property type="evidence" value="ECO:0007669"/>
    <property type="project" value="UniProtKB-UniRule"/>
</dbReference>
<comment type="subcellular location">
    <subcellularLocation>
        <location evidence="3 10">Secreted</location>
    </subcellularLocation>
</comment>
<dbReference type="SUPFAM" id="SSF51126">
    <property type="entry name" value="Pectin lyase-like"/>
    <property type="match status" value="1"/>
</dbReference>
<comment type="catalytic activity">
    <reaction evidence="1 10">
        <text>Eliminative cleavage of (1-&gt;4)-alpha-D-galacturonan to give oligosaccharides with 4-deoxy-alpha-D-galact-4-enuronosyl groups at their non-reducing ends.</text>
        <dbReference type="EC" id="4.2.2.2"/>
    </reaction>
</comment>
<evidence type="ECO:0000313" key="11">
    <source>
        <dbReference type="EMBL" id="PVI05953.1"/>
    </source>
</evidence>
<protein>
    <recommendedName>
        <fullName evidence="10">Pectate lyase</fullName>
        <ecNumber evidence="10">4.2.2.2</ecNumber>
    </recommendedName>
</protein>
<evidence type="ECO:0000256" key="8">
    <source>
        <dbReference type="ARBA" id="ARBA00023239"/>
    </source>
</evidence>
<name>A0A2V1E5V3_9PLEO</name>
<dbReference type="InterPro" id="IPR012334">
    <property type="entry name" value="Pectin_lyas_fold"/>
</dbReference>
<keyword evidence="7 10" id="KW-0106">Calcium</keyword>
<dbReference type="Pfam" id="PF03211">
    <property type="entry name" value="Pectate_lyase"/>
    <property type="match status" value="1"/>
</dbReference>
<feature type="signal peptide" evidence="10">
    <location>
        <begin position="1"/>
        <end position="18"/>
    </location>
</feature>
<keyword evidence="6 10" id="KW-0732">Signal</keyword>
<comment type="cofactor">
    <cofactor evidence="2 10">
        <name>Ca(2+)</name>
        <dbReference type="ChEBI" id="CHEBI:29108"/>
    </cofactor>
</comment>
<organism evidence="11 12">
    <name type="scientific">Periconia macrospinosa</name>
    <dbReference type="NCBI Taxonomy" id="97972"/>
    <lineage>
        <taxon>Eukaryota</taxon>
        <taxon>Fungi</taxon>
        <taxon>Dikarya</taxon>
        <taxon>Ascomycota</taxon>
        <taxon>Pezizomycotina</taxon>
        <taxon>Dothideomycetes</taxon>
        <taxon>Pleosporomycetidae</taxon>
        <taxon>Pleosporales</taxon>
        <taxon>Massarineae</taxon>
        <taxon>Periconiaceae</taxon>
        <taxon>Periconia</taxon>
    </lineage>
</organism>
<dbReference type="STRING" id="97972.A0A2V1E5V3"/>
<evidence type="ECO:0000256" key="9">
    <source>
        <dbReference type="ARBA" id="ARBA00025679"/>
    </source>
</evidence>
<evidence type="ECO:0000256" key="2">
    <source>
        <dbReference type="ARBA" id="ARBA00001913"/>
    </source>
</evidence>
<dbReference type="EMBL" id="KZ805311">
    <property type="protein sequence ID" value="PVI05953.1"/>
    <property type="molecule type" value="Genomic_DNA"/>
</dbReference>
<accession>A0A2V1E5V3</accession>
<evidence type="ECO:0000313" key="12">
    <source>
        <dbReference type="Proteomes" id="UP000244855"/>
    </source>
</evidence>
<dbReference type="PANTHER" id="PTHR33407">
    <property type="entry name" value="PECTATE LYASE F-RELATED"/>
    <property type="match status" value="1"/>
</dbReference>
<feature type="chain" id="PRO_5025084286" description="Pectate lyase" evidence="10">
    <location>
        <begin position="19"/>
        <end position="256"/>
    </location>
</feature>